<dbReference type="SUPFAM" id="SSF56300">
    <property type="entry name" value="Metallo-dependent phosphatases"/>
    <property type="match status" value="1"/>
</dbReference>
<reference evidence="1 2" key="1">
    <citation type="submission" date="2021-02" db="EMBL/GenBank/DDBJ databases">
        <title>Genome assembly of Pseudopithomyces chartarum.</title>
        <authorList>
            <person name="Jauregui R."/>
            <person name="Singh J."/>
            <person name="Voisey C."/>
        </authorList>
    </citation>
    <scope>NUCLEOTIDE SEQUENCE [LARGE SCALE GENOMIC DNA]</scope>
    <source>
        <strain evidence="1 2">AGR01</strain>
    </source>
</reference>
<evidence type="ECO:0008006" key="3">
    <source>
        <dbReference type="Google" id="ProtNLM"/>
    </source>
</evidence>
<dbReference type="AlphaFoldDB" id="A0AAN6M2N3"/>
<name>A0AAN6M2N3_9PLEO</name>
<dbReference type="InterPro" id="IPR029052">
    <property type="entry name" value="Metallo-depent_PP-like"/>
</dbReference>
<evidence type="ECO:0000313" key="1">
    <source>
        <dbReference type="EMBL" id="KAK3209949.1"/>
    </source>
</evidence>
<evidence type="ECO:0000313" key="2">
    <source>
        <dbReference type="Proteomes" id="UP001280581"/>
    </source>
</evidence>
<dbReference type="Proteomes" id="UP001280581">
    <property type="component" value="Unassembled WGS sequence"/>
</dbReference>
<organism evidence="1 2">
    <name type="scientific">Pseudopithomyces chartarum</name>
    <dbReference type="NCBI Taxonomy" id="1892770"/>
    <lineage>
        <taxon>Eukaryota</taxon>
        <taxon>Fungi</taxon>
        <taxon>Dikarya</taxon>
        <taxon>Ascomycota</taxon>
        <taxon>Pezizomycotina</taxon>
        <taxon>Dothideomycetes</taxon>
        <taxon>Pleosporomycetidae</taxon>
        <taxon>Pleosporales</taxon>
        <taxon>Massarineae</taxon>
        <taxon>Didymosphaeriaceae</taxon>
        <taxon>Pseudopithomyces</taxon>
    </lineage>
</organism>
<comment type="caution">
    <text evidence="1">The sequence shown here is derived from an EMBL/GenBank/DDBJ whole genome shotgun (WGS) entry which is preliminary data.</text>
</comment>
<keyword evidence="2" id="KW-1185">Reference proteome</keyword>
<dbReference type="PANTHER" id="PTHR37844">
    <property type="entry name" value="SER/THR PROTEIN PHOSPHATASE SUPERFAMILY (AFU_ORTHOLOGUE AFUA_1G14840)"/>
    <property type="match status" value="1"/>
</dbReference>
<sequence length="149" mass="17439">MITRQRYLSLVFGLNDFYHIENWTVEEHVQKHQSKLRWLNTEVQKLIETSDRKIIIVSHYSPTNDARAIDPRHQSSNISSGFMTDLSQETCLSSERVAVWAFGHTHFNCDFDYEASQTRIVTNQRGYYFSQSSGFDPGKTVELWRDSDL</sequence>
<gene>
    <name evidence="1" type="ORF">GRF29_44g1146083</name>
</gene>
<proteinExistence type="predicted"/>
<dbReference type="EMBL" id="WVTA01000005">
    <property type="protein sequence ID" value="KAK3209949.1"/>
    <property type="molecule type" value="Genomic_DNA"/>
</dbReference>
<dbReference type="PANTHER" id="PTHR37844:SF2">
    <property type="entry name" value="SER_THR PROTEIN PHOSPHATASE SUPERFAMILY (AFU_ORTHOLOGUE AFUA_1G14840)"/>
    <property type="match status" value="1"/>
</dbReference>
<protein>
    <recommendedName>
        <fullName evidence="3">Calcineurin-like phosphoesterase domain-containing protein</fullName>
    </recommendedName>
</protein>
<accession>A0AAN6M2N3</accession>